<evidence type="ECO:0000313" key="1">
    <source>
        <dbReference type="EMBL" id="KAJ9104419.1"/>
    </source>
</evidence>
<reference evidence="1" key="1">
    <citation type="submission" date="2023-04" db="EMBL/GenBank/DDBJ databases">
        <title>Draft Genome sequencing of Naganishia species isolated from polar environments using Oxford Nanopore Technology.</title>
        <authorList>
            <person name="Leo P."/>
            <person name="Venkateswaran K."/>
        </authorList>
    </citation>
    <scope>NUCLEOTIDE SEQUENCE</scope>
    <source>
        <strain evidence="1">MNA-CCFEE 5423</strain>
    </source>
</reference>
<protein>
    <submittedName>
        <fullName evidence="1">Uncharacterized protein</fullName>
    </submittedName>
</protein>
<organism evidence="1 2">
    <name type="scientific">Naganishia friedmannii</name>
    <dbReference type="NCBI Taxonomy" id="89922"/>
    <lineage>
        <taxon>Eukaryota</taxon>
        <taxon>Fungi</taxon>
        <taxon>Dikarya</taxon>
        <taxon>Basidiomycota</taxon>
        <taxon>Agaricomycotina</taxon>
        <taxon>Tremellomycetes</taxon>
        <taxon>Filobasidiales</taxon>
        <taxon>Filobasidiaceae</taxon>
        <taxon>Naganishia</taxon>
    </lineage>
</organism>
<comment type="caution">
    <text evidence="1">The sequence shown here is derived from an EMBL/GenBank/DDBJ whole genome shotgun (WGS) entry which is preliminary data.</text>
</comment>
<sequence>MTLSLRQDQTSPEAPAGPSLQQAREQSKATWARDLQGIYEHAKERFADVKWVADVDNDPLDREEAEILKDDAGAMPVDTVDALLATVPEGYLNDVDAIFGHKAIIYARAPKAFKDRYFSNSATGISGDQQYGGSTAPGRHTATSASTPNLHHQSQAPGAARSINSFASLPKAKSWTDDDVTNALNRPSTCGRGVSTLSHHGTPEMLKQALEWLYTAKVPTDQDTPALELIITNPSEVLMHSITENDSDRPNVGLISAKGVNGVDMVGVKTFKMGQLRLAQDLTYMWRSKLYTDIRIRICSGSNRQNTPTDRLARGPPSAFKTPLQGLRRHTSFSSVQVSNHSRSSTRNGNPEYDMDDVAIEGDEETVFSAHRFILCSRSPYFHQVLLNSGAFQSHPAAIIRNDSVDPDDMPAITLSSPPFTPMATYFTLGYLYSGSLSFSNKTFDLPTAFSITKAAMFLEVDSLVTELHAIIRDDLCHGMRYPVFWNGKKMGGCVCKKCVKRIPKVLRFAQAPDVQASELKRVAFEYLTQGWAECWSKDLASLDEDVQDGLLDKICLEITANGLVAMYSKLAIAEAKMEAERGEWVEVLQEMLDVLRTTTRQKLVVKFQDVAADTAFIDLLTDNGMDRALRDVILRDLTETLSKVDFCHHAARIYQILVGKLLKGTMGPGHRALSPHESSGRQAIDETKNRVLAVIKRRWLQMRPLAAFDGLEDWVLEEISRDLQVPAQELLRPETPEIRKSTIQVKATPAVPKPRVPVQSLSQTPSVPVRGSRTPSKTSHPNESLQRRGASGVSIPRTLSQASSAIPHRQPQTHAAEPTIGSITLSRNSVPSSSSKLSTPIRRAPASSAINTGSSATLPRPTRRQDGKMRSHTGEASVTPLPKKGVIEQLVPEGGDSEPSTSTPLRSASSPAARAVNPLPGSYLTIGHNGAPRTLSKMPVPSRLGSGSTRTARQAETTGRVAGAVARLTANASKPLATPKSASPSVSSLRNAASSAFLRAREKTMNGSDSSPIRPESTSLRLPKQITINTSILSKTLVLSSNKDSTHLPARRATGKLAASRSANIQAQPKARSPIIRKPITSSSSRSTGLDSSLQTAQSTRVVPSIEDGIIPTAEDSGSTTLGTDVPENTTCPNNSPRNDSVDKPSGRELPLKALRPLRLVEKRNSIVNGLEEYAAAIGKSSSFAAIPTLTSEHSLDMALSGVTSSVPQSVLSSLTDIETSTNRAFCDSSSAKEKLRTSKYGSTLSVISGIEQQPPQPKEANFWRDTRTSSLSGKYHPASAFDPPSRIPSISVAAEEEEDDCIPYDTSKGVTLTIGIPCVISLNSSTTNSKTRHNSFGSSRSRLRAICRYIGLVDGMLGEWVGVEVSPASLDRIKDLLDGEGGRVSLAIGPHDGSWNDIRYYRIRDHLSSRLHSAGRSASRPVSPLDQVGSRTWERSTLMHHQPYHSGNEAVALGASSPISLSNRLRSSPGGTSSSSILFPQDLSTSMLLDRNSESSWIAIDAAGVKPGTKCGLWVRPADVVFIPGAHD</sequence>
<dbReference type="EMBL" id="JASBWT010000005">
    <property type="protein sequence ID" value="KAJ9104419.1"/>
    <property type="molecule type" value="Genomic_DNA"/>
</dbReference>
<evidence type="ECO:0000313" key="2">
    <source>
        <dbReference type="Proteomes" id="UP001227268"/>
    </source>
</evidence>
<keyword evidence="2" id="KW-1185">Reference proteome</keyword>
<proteinExistence type="predicted"/>
<dbReference type="Proteomes" id="UP001227268">
    <property type="component" value="Unassembled WGS sequence"/>
</dbReference>
<gene>
    <name evidence="1" type="ORF">QFC21_001914</name>
</gene>
<accession>A0ACC2VZD8</accession>
<name>A0ACC2VZD8_9TREE</name>